<dbReference type="KEGG" id="age:AA314_08512"/>
<evidence type="ECO:0000313" key="1">
    <source>
        <dbReference type="EMBL" id="AKJ06886.1"/>
    </source>
</evidence>
<name>A0AAC8TJN1_9BACT</name>
<sequence length="58" mass="6493">MPPQLVQTSLLRGGKIPPRPLLIQEAKLPHRRARVGHRHLAADPGPGLLPQRHIKKFP</sequence>
<dbReference type="AlphaFoldDB" id="A0AAC8TJN1"/>
<dbReference type="EMBL" id="CP011509">
    <property type="protein sequence ID" value="AKJ06886.1"/>
    <property type="molecule type" value="Genomic_DNA"/>
</dbReference>
<dbReference type="Proteomes" id="UP000035579">
    <property type="component" value="Chromosome"/>
</dbReference>
<gene>
    <name evidence="1" type="ORF">AA314_08512</name>
</gene>
<proteinExistence type="predicted"/>
<reference evidence="1 2" key="1">
    <citation type="submission" date="2015-05" db="EMBL/GenBank/DDBJ databases">
        <title>Genome assembly of Archangium gephyra DSM 2261.</title>
        <authorList>
            <person name="Sharma G."/>
            <person name="Subramanian S."/>
        </authorList>
    </citation>
    <scope>NUCLEOTIDE SEQUENCE [LARGE SCALE GENOMIC DNA]</scope>
    <source>
        <strain evidence="1 2">DSM 2261</strain>
    </source>
</reference>
<organism evidence="1 2">
    <name type="scientific">Archangium gephyra</name>
    <dbReference type="NCBI Taxonomy" id="48"/>
    <lineage>
        <taxon>Bacteria</taxon>
        <taxon>Pseudomonadati</taxon>
        <taxon>Myxococcota</taxon>
        <taxon>Myxococcia</taxon>
        <taxon>Myxococcales</taxon>
        <taxon>Cystobacterineae</taxon>
        <taxon>Archangiaceae</taxon>
        <taxon>Archangium</taxon>
    </lineage>
</organism>
<accession>A0AAC8TJN1</accession>
<evidence type="ECO:0000313" key="2">
    <source>
        <dbReference type="Proteomes" id="UP000035579"/>
    </source>
</evidence>
<protein>
    <submittedName>
        <fullName evidence="1">Uncharacterized protein</fullName>
    </submittedName>
</protein>